<protein>
    <recommendedName>
        <fullName evidence="1">SnoaL-like domain-containing protein</fullName>
    </recommendedName>
</protein>
<evidence type="ECO:0000259" key="1">
    <source>
        <dbReference type="Pfam" id="PF13577"/>
    </source>
</evidence>
<dbReference type="Gene3D" id="3.10.450.50">
    <property type="match status" value="1"/>
</dbReference>
<dbReference type="InterPro" id="IPR037401">
    <property type="entry name" value="SnoaL-like"/>
</dbReference>
<keyword evidence="3" id="KW-1185">Reference proteome</keyword>
<proteinExistence type="predicted"/>
<sequence>MSKIEQFSPERIADRMLIQHLMARWCHAVDRLDAPGMLACFVPGCIDSHGPYIGPVEGLVGWILERHQKIHFSSHFIGNMLVDFVDEDTAIVETYVRTNQQYPPEAKAAIAQFTGGASGAEDCYVDVFTSSRYMDRIIRIDGEWKIAERRLIQDWKRLDEVKVQALAPKEGWILGKRDGNDESQVMRREFGLE</sequence>
<dbReference type="SUPFAM" id="SSF54427">
    <property type="entry name" value="NTF2-like"/>
    <property type="match status" value="1"/>
</dbReference>
<dbReference type="AlphaFoldDB" id="A0A7X1NHK8"/>
<comment type="caution">
    <text evidence="2">The sequence shown here is derived from an EMBL/GenBank/DDBJ whole genome shotgun (WGS) entry which is preliminary data.</text>
</comment>
<dbReference type="InterPro" id="IPR032710">
    <property type="entry name" value="NTF2-like_dom_sf"/>
</dbReference>
<organism evidence="2 3">
    <name type="scientific">Paraburkholderia franconis</name>
    <dbReference type="NCBI Taxonomy" id="2654983"/>
    <lineage>
        <taxon>Bacteria</taxon>
        <taxon>Pseudomonadati</taxon>
        <taxon>Pseudomonadota</taxon>
        <taxon>Betaproteobacteria</taxon>
        <taxon>Burkholderiales</taxon>
        <taxon>Burkholderiaceae</taxon>
        <taxon>Paraburkholderia</taxon>
    </lineage>
</organism>
<dbReference type="Proteomes" id="UP000484381">
    <property type="component" value="Unassembled WGS sequence"/>
</dbReference>
<dbReference type="Pfam" id="PF13577">
    <property type="entry name" value="SnoaL_4"/>
    <property type="match status" value="1"/>
</dbReference>
<feature type="domain" description="SnoaL-like" evidence="1">
    <location>
        <begin position="10"/>
        <end position="150"/>
    </location>
</feature>
<dbReference type="EMBL" id="WHNP01000056">
    <property type="protein sequence ID" value="MPW22044.1"/>
    <property type="molecule type" value="Genomic_DNA"/>
</dbReference>
<gene>
    <name evidence="2" type="ORF">GCT13_35660</name>
</gene>
<name>A0A7X1NHK8_9BURK</name>
<reference evidence="2 3" key="1">
    <citation type="submission" date="2019-10" db="EMBL/GenBank/DDBJ databases">
        <title>Paraburkholderia sp. isolated from nodules of Mimosa pudica from Brazilian Atlantic Forest soils.</title>
        <authorList>
            <person name="Paulitsch F."/>
            <person name="Hungria M."/>
            <person name="Dall'Agnol R."/>
        </authorList>
    </citation>
    <scope>NUCLEOTIDE SEQUENCE [LARGE SCALE GENOMIC DNA]</scope>
    <source>
        <strain evidence="2 3">CNPSo 3157</strain>
    </source>
</reference>
<evidence type="ECO:0000313" key="3">
    <source>
        <dbReference type="Proteomes" id="UP000484381"/>
    </source>
</evidence>
<evidence type="ECO:0000313" key="2">
    <source>
        <dbReference type="EMBL" id="MPW22044.1"/>
    </source>
</evidence>
<dbReference type="RefSeq" id="WP_152766427.1">
    <property type="nucleotide sequence ID" value="NZ_WHNP01000056.1"/>
</dbReference>
<accession>A0A7X1NHK8</accession>